<dbReference type="PANTHER" id="PTHR24198:SF165">
    <property type="entry name" value="ANKYRIN REPEAT-CONTAINING PROTEIN-RELATED"/>
    <property type="match status" value="1"/>
</dbReference>
<reference evidence="3" key="1">
    <citation type="submission" date="2016-10" db="EMBL/GenBank/DDBJ databases">
        <authorList>
            <person name="de Groot N.N."/>
        </authorList>
    </citation>
    <scope>NUCLEOTIDE SEQUENCE</scope>
</reference>
<accession>A0A1W1BEV2</accession>
<dbReference type="InterPro" id="IPR036770">
    <property type="entry name" value="Ankyrin_rpt-contain_sf"/>
</dbReference>
<evidence type="ECO:0000313" key="3">
    <source>
        <dbReference type="EMBL" id="SFV51978.1"/>
    </source>
</evidence>
<dbReference type="SUPFAM" id="SSF48403">
    <property type="entry name" value="Ankyrin repeat"/>
    <property type="match status" value="1"/>
</dbReference>
<evidence type="ECO:0000256" key="1">
    <source>
        <dbReference type="ARBA" id="ARBA00022737"/>
    </source>
</evidence>
<gene>
    <name evidence="3" type="ORF">MNB_SV-9-542</name>
</gene>
<dbReference type="EMBL" id="FPHG01000014">
    <property type="protein sequence ID" value="SFV51978.1"/>
    <property type="molecule type" value="Genomic_DNA"/>
</dbReference>
<evidence type="ECO:0000256" key="2">
    <source>
        <dbReference type="ARBA" id="ARBA00023043"/>
    </source>
</evidence>
<keyword evidence="2" id="KW-0040">ANK repeat</keyword>
<dbReference type="InterPro" id="IPR002110">
    <property type="entry name" value="Ankyrin_rpt"/>
</dbReference>
<dbReference type="PANTHER" id="PTHR24198">
    <property type="entry name" value="ANKYRIN REPEAT AND PROTEIN KINASE DOMAIN-CONTAINING PROTEIN"/>
    <property type="match status" value="1"/>
</dbReference>
<protein>
    <submittedName>
        <fullName evidence="3">Ankyrin repeat protein, putative</fullName>
    </submittedName>
</protein>
<organism evidence="3">
    <name type="scientific">hydrothermal vent metagenome</name>
    <dbReference type="NCBI Taxonomy" id="652676"/>
    <lineage>
        <taxon>unclassified sequences</taxon>
        <taxon>metagenomes</taxon>
        <taxon>ecological metagenomes</taxon>
    </lineage>
</organism>
<keyword evidence="1" id="KW-0677">Repeat</keyword>
<sequence length="175" mass="19832">MALKMIELIEALDNDNLVKIKDILENGIDLSKQVIIGEEYELDEPDEIHIFFYAIRKHCSIEAIELLLEYGVDIFMLDENGISTLDTAIKFKREDIIKLCIKKGFDLNKSTRKSGIKPLMLTSCFGDTKTAKLLIDNGANVNARDKSGMNSLDYAKKLGQKKMEKFLEDIISTHS</sequence>
<dbReference type="PROSITE" id="PS50297">
    <property type="entry name" value="ANK_REP_REGION"/>
    <property type="match status" value="1"/>
</dbReference>
<dbReference type="SMART" id="SM00248">
    <property type="entry name" value="ANK"/>
    <property type="match status" value="3"/>
</dbReference>
<dbReference type="PROSITE" id="PS50088">
    <property type="entry name" value="ANK_REPEAT"/>
    <property type="match status" value="1"/>
</dbReference>
<dbReference type="Gene3D" id="1.25.40.20">
    <property type="entry name" value="Ankyrin repeat-containing domain"/>
    <property type="match status" value="1"/>
</dbReference>
<dbReference type="Pfam" id="PF12796">
    <property type="entry name" value="Ank_2"/>
    <property type="match status" value="1"/>
</dbReference>
<proteinExistence type="predicted"/>
<name>A0A1W1BEV2_9ZZZZ</name>
<dbReference type="AlphaFoldDB" id="A0A1W1BEV2"/>